<dbReference type="EMBL" id="CABVLU010000005">
    <property type="protein sequence ID" value="VVT57982.1"/>
    <property type="molecule type" value="Genomic_DNA"/>
</dbReference>
<feature type="compositionally biased region" description="Low complexity" evidence="5">
    <location>
        <begin position="377"/>
        <end position="392"/>
    </location>
</feature>
<dbReference type="InterPro" id="IPR036028">
    <property type="entry name" value="SH3-like_dom_sf"/>
</dbReference>
<dbReference type="GO" id="GO:0007265">
    <property type="term" value="P:Ras protein signal transduction"/>
    <property type="evidence" value="ECO:0007669"/>
    <property type="project" value="TreeGrafter"/>
</dbReference>
<dbReference type="Proteomes" id="UP000398389">
    <property type="component" value="Unassembled WGS sequence"/>
</dbReference>
<feature type="region of interest" description="Disordered" evidence="5">
    <location>
        <begin position="316"/>
        <end position="479"/>
    </location>
</feature>
<feature type="compositionally biased region" description="Low complexity" evidence="5">
    <location>
        <begin position="403"/>
        <end position="471"/>
    </location>
</feature>
<reference evidence="9 10" key="1">
    <citation type="submission" date="2019-09" db="EMBL/GenBank/DDBJ databases">
        <authorList>
            <person name="Brejova B."/>
        </authorList>
    </citation>
    <scope>NUCLEOTIDE SEQUENCE [LARGE SCALE GENOMIC DNA]</scope>
</reference>
<feature type="compositionally biased region" description="Basic and acidic residues" evidence="5">
    <location>
        <begin position="754"/>
        <end position="763"/>
    </location>
</feature>
<dbReference type="PANTHER" id="PTHR23113:SF354">
    <property type="entry name" value="BUD SITE SELECTION PROTEIN 5"/>
    <property type="match status" value="1"/>
</dbReference>
<evidence type="ECO:0000256" key="3">
    <source>
        <dbReference type="PROSITE-ProRule" id="PRU00168"/>
    </source>
</evidence>
<dbReference type="GeneID" id="43584792"/>
<evidence type="ECO:0000259" key="6">
    <source>
        <dbReference type="PROSITE" id="PS50002"/>
    </source>
</evidence>
<feature type="compositionally biased region" description="Polar residues" evidence="5">
    <location>
        <begin position="1246"/>
        <end position="1263"/>
    </location>
</feature>
<proteinExistence type="predicted"/>
<dbReference type="PROSITE" id="PS50212">
    <property type="entry name" value="RASGEF_NTER"/>
    <property type="match status" value="1"/>
</dbReference>
<keyword evidence="2 3" id="KW-0344">Guanine-nucleotide releasing factor</keyword>
<protein>
    <recommendedName>
        <fullName evidence="11">Ras GEF</fullName>
    </recommendedName>
</protein>
<feature type="compositionally biased region" description="Low complexity" evidence="5">
    <location>
        <begin position="1111"/>
        <end position="1120"/>
    </location>
</feature>
<dbReference type="Pfam" id="PF00617">
    <property type="entry name" value="RasGEF"/>
    <property type="match status" value="1"/>
</dbReference>
<evidence type="ECO:0000313" key="10">
    <source>
        <dbReference type="Proteomes" id="UP000398389"/>
    </source>
</evidence>
<feature type="compositionally biased region" description="Polar residues" evidence="5">
    <location>
        <begin position="726"/>
        <end position="753"/>
    </location>
</feature>
<feature type="compositionally biased region" description="Polar residues" evidence="5">
    <location>
        <begin position="697"/>
        <end position="716"/>
    </location>
</feature>
<dbReference type="InterPro" id="IPR000651">
    <property type="entry name" value="Ras-like_Gua-exchang_fac_N"/>
</dbReference>
<dbReference type="InterPro" id="IPR023578">
    <property type="entry name" value="Ras_GEF_dom_sf"/>
</dbReference>
<accession>A0A5E8C3R1</accession>
<dbReference type="InterPro" id="IPR001452">
    <property type="entry name" value="SH3_domain"/>
</dbReference>
<evidence type="ECO:0008006" key="11">
    <source>
        <dbReference type="Google" id="ProtNLM"/>
    </source>
</evidence>
<dbReference type="PROSITE" id="PS50002">
    <property type="entry name" value="SH3"/>
    <property type="match status" value="1"/>
</dbReference>
<evidence type="ECO:0000256" key="5">
    <source>
        <dbReference type="SAM" id="MobiDB-lite"/>
    </source>
</evidence>
<dbReference type="Gene3D" id="1.10.840.10">
    <property type="entry name" value="Ras guanine-nucleotide exchange factors catalytic domain"/>
    <property type="match status" value="1"/>
</dbReference>
<dbReference type="SUPFAM" id="SSF50044">
    <property type="entry name" value="SH3-domain"/>
    <property type="match status" value="1"/>
</dbReference>
<dbReference type="GO" id="GO:0005886">
    <property type="term" value="C:plasma membrane"/>
    <property type="evidence" value="ECO:0007669"/>
    <property type="project" value="TreeGrafter"/>
</dbReference>
<dbReference type="GO" id="GO:0005085">
    <property type="term" value="F:guanyl-nucleotide exchange factor activity"/>
    <property type="evidence" value="ECO:0007669"/>
    <property type="project" value="UniProtKB-KW"/>
</dbReference>
<dbReference type="SMART" id="SM00326">
    <property type="entry name" value="SH3"/>
    <property type="match status" value="1"/>
</dbReference>
<feature type="region of interest" description="Disordered" evidence="5">
    <location>
        <begin position="579"/>
        <end position="598"/>
    </location>
</feature>
<feature type="domain" description="SH3" evidence="6">
    <location>
        <begin position="486"/>
        <end position="558"/>
    </location>
</feature>
<feature type="compositionally biased region" description="Polar residues" evidence="5">
    <location>
        <begin position="221"/>
        <end position="236"/>
    </location>
</feature>
<dbReference type="InterPro" id="IPR008937">
    <property type="entry name" value="Ras-like_GEF"/>
</dbReference>
<keyword evidence="10" id="KW-1185">Reference proteome</keyword>
<evidence type="ECO:0000256" key="1">
    <source>
        <dbReference type="ARBA" id="ARBA00022443"/>
    </source>
</evidence>
<feature type="region of interest" description="Disordered" evidence="5">
    <location>
        <begin position="1155"/>
        <end position="1263"/>
    </location>
</feature>
<feature type="compositionally biased region" description="Low complexity" evidence="5">
    <location>
        <begin position="1185"/>
        <end position="1214"/>
    </location>
</feature>
<feature type="compositionally biased region" description="Low complexity" evidence="5">
    <location>
        <begin position="196"/>
        <end position="210"/>
    </location>
</feature>
<dbReference type="SMART" id="SM00147">
    <property type="entry name" value="RasGEF"/>
    <property type="match status" value="1"/>
</dbReference>
<dbReference type="PANTHER" id="PTHR23113">
    <property type="entry name" value="GUANINE NUCLEOTIDE EXCHANGE FACTOR"/>
    <property type="match status" value="1"/>
</dbReference>
<dbReference type="SUPFAM" id="SSF48366">
    <property type="entry name" value="Ras GEF"/>
    <property type="match status" value="1"/>
</dbReference>
<sequence>MDSSSAAFKAAADTTAATTATTANTATSTASAATAAGPAAVHSSTSSTYIPGFSCFSPPVLTSSSTSDFDFSSSAPSVIRTRRASLIPVLSSPSPGPSPSPTSLSPVSPVSPMAHLTVSPPYHYSFHQYHPNSSTGSAGFAGTSPYPSSNISSVKVARRCVSTTSLVKSPPSSASASSLATLKAPNSANHKPFQHSSPTASTARSTSNTALMSPSEEPSVDATTAISDSLSKQPVLSSASHPYSSSSSSSSFSSSNIPRSRPHHLLMSHSSTSSLAGRHSTLDPAVVGTAPAAISTASTPGHSDSRLTRHHSFLRSRISGSLKRSNGSSTVTTATSPTSANTNATSSVAIFPSTKQTPTQGTSFAIRGEHKRQLKVPSSSSPKTSPKHSPQTSPKPPTDRHSSSSSSTRSSNRSSGSSSTYTSSSSSGKTMPTTSMSSSMASSSASSQQASQTQHLSTNSSSPNNSTANNPDQNAFDLSSFQESTSGYPFLRALHSFDASTLFSGQSDDDPSSICLSFQESEIVLLHSIHPSGWGDATILSNAARGWIPTNYFTPYSDPKIVPVLSAVLNFVLAPKSHPLPRPSSRQQQNQALDSPQEPRYSFPPAAISAIVAGVRSLLEACGTLTRDTPIVRRSQSIRKFRKILLAELAILVSLAKQYKYTTDDANIERLVTGSYKIIFRAVIFLDIWTLDRGSTANSISSEPNSENVTPTSTKTEPSKDERPVSTATSATESHSPGVTLSTAKPESTITKSESQKRMESLKKPAPSIDNIRSTFEDFKPTTEIESIKEVDVPADSASSTSRTIDPRELSAAPSPVPAIIPPRRSLVPNRESMIFHEVPPSALQRLEEVHDALTSYLGNFLHQRLSSDAISGAPLALDANSSACTQILVNTRKSMLACRELLAAVESISSHSLPRNKDLEKRKEKLFSQIRQLVSVARDVVASTPATAEAQEDDDEDYNDEEDENDRTNTSTSSDVPDEISPRRKARMAKLAYAVESRRLVESAAICARTSDECVSMCRLILDRIGDFQLSPTREYPDFSDGLIAETPTELEHKAEATSMPTTAIVSPEKTSVSSTISSAVKSLSSLSLSHRHTPSTTSTITDAVSAPQTTTTTTVSSTAGPNSSAMSSKATLFPSTNDSKMSPLLPDIPTILPLLSDQFDDPPMHSPNSGAFPYPQPEQGHPNSISNNNNNNANANANANANTKSSNNNNSSLGHTLATSVAGPSTSFSANTTAPLPTDLGTVSPASRQPSHLQQSPQASTIPAVISNESDAQVRAAIAALPADERVLREVGTSRIRGASLPALVKVLTDNTTPEDPDAHLLSTFFLTFRQFTTPLDLANALITRFQSSTQNKNDPDEDLNTQIRQAKVYNLLKRWMESYWKQSTDAPALPRIVAFANASLFNSVGGYYSSYALSKSVLTDLAAKIPHLPDGEPLVPRPIIVPGADEARRLALTYSTTPLIPVHLSRHQVALLAKAVDAQESIAAPSSVKEVTSDDGRVGSVTANAWNRMIRASSSDAGSDAAAATAAASGATYASSSLSHPEPYGATAHTIVLFLDIDTAELAKQITLLDSGLLCRIQPEELLDQNFTLKRRSLGLAPNVSAMTLLTNQLSFFVGDTILNPDISTKTRQRVLKHWIKTAEKCHELSSFNALMTIVSALQSVNVVRLRKTWAEISPRHANTLASLKTLLSMDKNYSAYRAALRAAPLPRVPYLGLYLTDLTFVGEGNHPLRSLTIDTSTHEVVPAVAARRAPQGAQPQGTGPVQPAPPPSFAVINFDRYDRITRIIGDLQCQQVPYRVAPCPELQAWLRMEMARSYAVVSKDHNGLWRRSMIIEPKQ</sequence>
<feature type="region of interest" description="Disordered" evidence="5">
    <location>
        <begin position="1091"/>
        <end position="1143"/>
    </location>
</feature>
<dbReference type="Gene3D" id="1.20.870.10">
    <property type="entry name" value="Son of sevenless (SoS) protein Chain: S domain 1"/>
    <property type="match status" value="1"/>
</dbReference>
<evidence type="ECO:0000256" key="4">
    <source>
        <dbReference type="PROSITE-ProRule" id="PRU00192"/>
    </source>
</evidence>
<feature type="domain" description="N-terminal Ras-GEF" evidence="8">
    <location>
        <begin position="1294"/>
        <end position="1429"/>
    </location>
</feature>
<feature type="compositionally biased region" description="Low complexity" evidence="5">
    <location>
        <begin position="237"/>
        <end position="255"/>
    </location>
</feature>
<gene>
    <name evidence="9" type="ORF">SAPINGB_P005978</name>
</gene>
<evidence type="ECO:0000313" key="9">
    <source>
        <dbReference type="EMBL" id="VVT57982.1"/>
    </source>
</evidence>
<dbReference type="PROSITE" id="PS50009">
    <property type="entry name" value="RASGEF_CAT"/>
    <property type="match status" value="1"/>
</dbReference>
<dbReference type="OrthoDB" id="546434at2759"/>
<dbReference type="CDD" id="cd06224">
    <property type="entry name" value="REM"/>
    <property type="match status" value="1"/>
</dbReference>
<evidence type="ECO:0000259" key="7">
    <source>
        <dbReference type="PROSITE" id="PS50009"/>
    </source>
</evidence>
<evidence type="ECO:0000259" key="8">
    <source>
        <dbReference type="PROSITE" id="PS50212"/>
    </source>
</evidence>
<feature type="region of interest" description="Disordered" evidence="5">
    <location>
        <begin position="89"/>
        <end position="109"/>
    </location>
</feature>
<organism evidence="9 10">
    <name type="scientific">Magnusiomyces paraingens</name>
    <dbReference type="NCBI Taxonomy" id="2606893"/>
    <lineage>
        <taxon>Eukaryota</taxon>
        <taxon>Fungi</taxon>
        <taxon>Dikarya</taxon>
        <taxon>Ascomycota</taxon>
        <taxon>Saccharomycotina</taxon>
        <taxon>Dipodascomycetes</taxon>
        <taxon>Dipodascales</taxon>
        <taxon>Dipodascaceae</taxon>
        <taxon>Magnusiomyces</taxon>
    </lineage>
</organism>
<evidence type="ECO:0000256" key="2">
    <source>
        <dbReference type="ARBA" id="ARBA00022658"/>
    </source>
</evidence>
<dbReference type="InterPro" id="IPR036964">
    <property type="entry name" value="RASGEF_cat_dom_sf"/>
</dbReference>
<feature type="compositionally biased region" description="Acidic residues" evidence="5">
    <location>
        <begin position="951"/>
        <end position="966"/>
    </location>
</feature>
<feature type="region of interest" description="Disordered" evidence="5">
    <location>
        <begin position="944"/>
        <end position="984"/>
    </location>
</feature>
<feature type="region of interest" description="Disordered" evidence="5">
    <location>
        <begin position="186"/>
        <end position="279"/>
    </location>
</feature>
<feature type="compositionally biased region" description="Polar residues" evidence="5">
    <location>
        <begin position="584"/>
        <end position="594"/>
    </location>
</feature>
<dbReference type="CDD" id="cd00155">
    <property type="entry name" value="RasGEF"/>
    <property type="match status" value="1"/>
</dbReference>
<feature type="domain" description="Ras-GEF" evidence="7">
    <location>
        <begin position="1561"/>
        <end position="1838"/>
    </location>
</feature>
<feature type="compositionally biased region" description="Polar residues" evidence="5">
    <location>
        <begin position="1121"/>
        <end position="1142"/>
    </location>
</feature>
<feature type="compositionally biased region" description="Low complexity" evidence="5">
    <location>
        <begin position="1091"/>
        <end position="1103"/>
    </location>
</feature>
<dbReference type="Pfam" id="PF00618">
    <property type="entry name" value="RasGEF_N"/>
    <property type="match status" value="1"/>
</dbReference>
<keyword evidence="1 4" id="KW-0728">SH3 domain</keyword>
<name>A0A5E8C3R1_9ASCO</name>
<dbReference type="RefSeq" id="XP_031856583.1">
    <property type="nucleotide sequence ID" value="XM_032000692.1"/>
</dbReference>
<feature type="region of interest" description="Disordered" evidence="5">
    <location>
        <begin position="697"/>
        <end position="765"/>
    </location>
</feature>
<feature type="compositionally biased region" description="Low complexity" evidence="5">
    <location>
        <begin position="328"/>
        <end position="349"/>
    </location>
</feature>
<dbReference type="InterPro" id="IPR001895">
    <property type="entry name" value="RASGEF_cat_dom"/>
</dbReference>
<dbReference type="Gene3D" id="2.30.30.40">
    <property type="entry name" value="SH3 Domains"/>
    <property type="match status" value="1"/>
</dbReference>
<dbReference type="SMART" id="SM00229">
    <property type="entry name" value="RasGEFN"/>
    <property type="match status" value="1"/>
</dbReference>
<feature type="region of interest" description="Disordered" evidence="5">
    <location>
        <begin position="792"/>
        <end position="817"/>
    </location>
</feature>
<feature type="compositionally biased region" description="Polar residues" evidence="5">
    <location>
        <begin position="1215"/>
        <end position="1237"/>
    </location>
</feature>
<feature type="compositionally biased region" description="Polar residues" evidence="5">
    <location>
        <begin position="318"/>
        <end position="327"/>
    </location>
</feature>
<feature type="compositionally biased region" description="Polar residues" evidence="5">
    <location>
        <begin position="353"/>
        <end position="363"/>
    </location>
</feature>